<dbReference type="Pfam" id="PF01381">
    <property type="entry name" value="HTH_3"/>
    <property type="match status" value="1"/>
</dbReference>
<dbReference type="Proteomes" id="UP001196509">
    <property type="component" value="Unassembled WGS sequence"/>
</dbReference>
<dbReference type="SMART" id="SM00530">
    <property type="entry name" value="HTH_XRE"/>
    <property type="match status" value="1"/>
</dbReference>
<proteinExistence type="predicted"/>
<name>A0AAE2ZK18_9HYPH</name>
<evidence type="ECO:0000313" key="2">
    <source>
        <dbReference type="EMBL" id="MBW8635743.1"/>
    </source>
</evidence>
<dbReference type="AlphaFoldDB" id="A0AAE2ZK18"/>
<dbReference type="CDD" id="cd00093">
    <property type="entry name" value="HTH_XRE"/>
    <property type="match status" value="1"/>
</dbReference>
<dbReference type="PROSITE" id="PS50943">
    <property type="entry name" value="HTH_CROC1"/>
    <property type="match status" value="1"/>
</dbReference>
<evidence type="ECO:0000313" key="3">
    <source>
        <dbReference type="Proteomes" id="UP001196509"/>
    </source>
</evidence>
<dbReference type="SUPFAM" id="SSF47413">
    <property type="entry name" value="lambda repressor-like DNA-binding domains"/>
    <property type="match status" value="1"/>
</dbReference>
<sequence>MKNFDDLKKKLLERPDIRSEYESLAEEFSIAETLIRARSEANMTQEQVAEKMQTSQSYVAKLESGRVSPSMKALQRYAAATGAKLKISLEHKAGA</sequence>
<organism evidence="2 3">
    <name type="scientific">Flavimaribacter sediminis</name>
    <dbReference type="NCBI Taxonomy" id="2865987"/>
    <lineage>
        <taxon>Bacteria</taxon>
        <taxon>Pseudomonadati</taxon>
        <taxon>Pseudomonadota</taxon>
        <taxon>Alphaproteobacteria</taxon>
        <taxon>Hyphomicrobiales</taxon>
        <taxon>Rhizobiaceae</taxon>
        <taxon>Flavimaribacter</taxon>
    </lineage>
</organism>
<gene>
    <name evidence="2" type="ORF">K1W69_00975</name>
</gene>
<comment type="caution">
    <text evidence="2">The sequence shown here is derived from an EMBL/GenBank/DDBJ whole genome shotgun (WGS) entry which is preliminary data.</text>
</comment>
<dbReference type="Gene3D" id="1.10.260.40">
    <property type="entry name" value="lambda repressor-like DNA-binding domains"/>
    <property type="match status" value="1"/>
</dbReference>
<dbReference type="InterPro" id="IPR010982">
    <property type="entry name" value="Lambda_DNA-bd_dom_sf"/>
</dbReference>
<dbReference type="GO" id="GO:0003677">
    <property type="term" value="F:DNA binding"/>
    <property type="evidence" value="ECO:0007669"/>
    <property type="project" value="InterPro"/>
</dbReference>
<accession>A0AAE2ZK18</accession>
<reference evidence="2" key="1">
    <citation type="submission" date="2021-08" db="EMBL/GenBank/DDBJ databases">
        <title>Hoeflea bacterium WL0058 sp. nov., isolated from the sediment.</title>
        <authorList>
            <person name="Wang L."/>
            <person name="Zhang D."/>
        </authorList>
    </citation>
    <scope>NUCLEOTIDE SEQUENCE</scope>
    <source>
        <strain evidence="2">WL0058</strain>
    </source>
</reference>
<dbReference type="RefSeq" id="WP_220226464.1">
    <property type="nucleotide sequence ID" value="NZ_JAICBX010000001.1"/>
</dbReference>
<dbReference type="EMBL" id="JAICBX010000001">
    <property type="protein sequence ID" value="MBW8635743.1"/>
    <property type="molecule type" value="Genomic_DNA"/>
</dbReference>
<keyword evidence="3" id="KW-1185">Reference proteome</keyword>
<dbReference type="InterPro" id="IPR001387">
    <property type="entry name" value="Cro/C1-type_HTH"/>
</dbReference>
<protein>
    <submittedName>
        <fullName evidence="2">Helix-turn-helix transcriptional regulator</fullName>
    </submittedName>
</protein>
<feature type="domain" description="HTH cro/C1-type" evidence="1">
    <location>
        <begin position="34"/>
        <end position="92"/>
    </location>
</feature>
<evidence type="ECO:0000259" key="1">
    <source>
        <dbReference type="PROSITE" id="PS50943"/>
    </source>
</evidence>